<dbReference type="InterPro" id="IPR027417">
    <property type="entry name" value="P-loop_NTPase"/>
</dbReference>
<keyword evidence="12" id="KW-1185">Reference proteome</keyword>
<feature type="domain" description="Helicase C-terminal" evidence="10">
    <location>
        <begin position="264"/>
        <end position="423"/>
    </location>
</feature>
<keyword evidence="4" id="KW-0238">DNA-binding</keyword>
<evidence type="ECO:0000259" key="9">
    <source>
        <dbReference type="PROSITE" id="PS51192"/>
    </source>
</evidence>
<feature type="domain" description="Helicase ATP-binding" evidence="9">
    <location>
        <begin position="41"/>
        <end position="219"/>
    </location>
</feature>
<accession>A0AAD6ZLE7</accession>
<evidence type="ECO:0000313" key="11">
    <source>
        <dbReference type="EMBL" id="KAJ7327495.1"/>
    </source>
</evidence>
<dbReference type="GO" id="GO:0000724">
    <property type="term" value="P:double-strand break repair via homologous recombination"/>
    <property type="evidence" value="ECO:0007669"/>
    <property type="project" value="TreeGrafter"/>
</dbReference>
<keyword evidence="3" id="KW-0067">ATP-binding</keyword>
<dbReference type="SMART" id="SM00487">
    <property type="entry name" value="DEXDc"/>
    <property type="match status" value="1"/>
</dbReference>
<comment type="catalytic activity">
    <reaction evidence="6">
        <text>Couples ATP hydrolysis with the unwinding of duplex DNA by translocating in the 3'-5' direction.</text>
        <dbReference type="EC" id="5.6.2.4"/>
    </reaction>
</comment>
<dbReference type="GO" id="GO:0005737">
    <property type="term" value="C:cytoplasm"/>
    <property type="evidence" value="ECO:0007669"/>
    <property type="project" value="TreeGrafter"/>
</dbReference>
<dbReference type="Pfam" id="PF00270">
    <property type="entry name" value="DEAD"/>
    <property type="match status" value="1"/>
</dbReference>
<dbReference type="Proteomes" id="UP001218218">
    <property type="component" value="Unassembled WGS sequence"/>
</dbReference>
<dbReference type="GO" id="GO:0005694">
    <property type="term" value="C:chromosome"/>
    <property type="evidence" value="ECO:0007669"/>
    <property type="project" value="TreeGrafter"/>
</dbReference>
<proteinExistence type="inferred from homology"/>
<sequence length="714" mass="79983">MAPSRGHRWNTREGRITIQHIVKKKIPVWKDGLFPWQLDVVAWVLDGEDVLCVSATGDGKSALFTAPIVVLLEVAANPTAYPGFISHKKPVGLVISPTKGLSANMITELAALGVQGLACTTESLTEARKSGRNLGKEIAECKWPLVCVDPEHLMEKQWEHITDSELFRENLGFLCVDEAHLMDDWGNEFRPAFRHIGRFGRGRCPLHISIFALTATLQPGAPTHSICRNLGFQKNMFHLVRRSNERPNIQFLLSPLTHGLGGDIFPDLLLYLKDNRKSIIYCATIELCWRVYVYLLRQLPPGRERLKRVRLYHAMCWPDENEATVQMIRDDPACQIIVATIAFGQGFNVRVLLDSLMLGVPKNVAQTLQQAGRVGRDQTSNSRAVVFVQPTAYKAAENYLAQDPTRRAQAKYNSKSLTTMNNEKALMLTVKRCLIAFFNKLYENSGDSALLDCITAARRLPCSNCLPRFIGSLAFAPSPLPIGFPPLAAFASVDQPLSTASTSSAAPRTNRKLTKIMRVAAEAELRLFRERVHKSERDRTSHGYTPPSSYFPNPAIVSVLDHFLTISTVERIMMILPKWKHHARHGVSLLQLIKRLQAKFELEFETVRLEKNAANRAKAKAKRRVDESDEDIPEDDEDDSPADELPIAVPAADPLVTLPRKRRPLEDTTNDEPKAKRTRAPAAPLLAAAVVAQSYRPQYTTRARKPLNQENILQ</sequence>
<evidence type="ECO:0000256" key="2">
    <source>
        <dbReference type="ARBA" id="ARBA00022741"/>
    </source>
</evidence>
<dbReference type="AlphaFoldDB" id="A0AAD6ZLE7"/>
<dbReference type="SUPFAM" id="SSF52540">
    <property type="entry name" value="P-loop containing nucleoside triphosphate hydrolases"/>
    <property type="match status" value="1"/>
</dbReference>
<reference evidence="11" key="1">
    <citation type="submission" date="2023-03" db="EMBL/GenBank/DDBJ databases">
        <title>Massive genome expansion in bonnet fungi (Mycena s.s.) driven by repeated elements and novel gene families across ecological guilds.</title>
        <authorList>
            <consortium name="Lawrence Berkeley National Laboratory"/>
            <person name="Harder C.B."/>
            <person name="Miyauchi S."/>
            <person name="Viragh M."/>
            <person name="Kuo A."/>
            <person name="Thoen E."/>
            <person name="Andreopoulos B."/>
            <person name="Lu D."/>
            <person name="Skrede I."/>
            <person name="Drula E."/>
            <person name="Henrissat B."/>
            <person name="Morin E."/>
            <person name="Kohler A."/>
            <person name="Barry K."/>
            <person name="LaButti K."/>
            <person name="Morin E."/>
            <person name="Salamov A."/>
            <person name="Lipzen A."/>
            <person name="Mereny Z."/>
            <person name="Hegedus B."/>
            <person name="Baldrian P."/>
            <person name="Stursova M."/>
            <person name="Weitz H."/>
            <person name="Taylor A."/>
            <person name="Grigoriev I.V."/>
            <person name="Nagy L.G."/>
            <person name="Martin F."/>
            <person name="Kauserud H."/>
        </authorList>
    </citation>
    <scope>NUCLEOTIDE SEQUENCE</scope>
    <source>
        <strain evidence="11">CBHHK002</strain>
    </source>
</reference>
<evidence type="ECO:0000313" key="12">
    <source>
        <dbReference type="Proteomes" id="UP001218218"/>
    </source>
</evidence>
<comment type="similarity">
    <text evidence="1">Belongs to the helicase family. RecQ subfamily.</text>
</comment>
<evidence type="ECO:0000256" key="7">
    <source>
        <dbReference type="ARBA" id="ARBA00034808"/>
    </source>
</evidence>
<evidence type="ECO:0000259" key="10">
    <source>
        <dbReference type="PROSITE" id="PS51194"/>
    </source>
</evidence>
<dbReference type="PROSITE" id="PS51194">
    <property type="entry name" value="HELICASE_CTER"/>
    <property type="match status" value="1"/>
</dbReference>
<name>A0AAD6ZLE7_9AGAR</name>
<keyword evidence="11" id="KW-0378">Hydrolase</keyword>
<dbReference type="InterPro" id="IPR014001">
    <property type="entry name" value="Helicase_ATP-bd"/>
</dbReference>
<evidence type="ECO:0000256" key="4">
    <source>
        <dbReference type="ARBA" id="ARBA00023125"/>
    </source>
</evidence>
<organism evidence="11 12">
    <name type="scientific">Mycena albidolilacea</name>
    <dbReference type="NCBI Taxonomy" id="1033008"/>
    <lineage>
        <taxon>Eukaryota</taxon>
        <taxon>Fungi</taxon>
        <taxon>Dikarya</taxon>
        <taxon>Basidiomycota</taxon>
        <taxon>Agaricomycotina</taxon>
        <taxon>Agaricomycetes</taxon>
        <taxon>Agaricomycetidae</taxon>
        <taxon>Agaricales</taxon>
        <taxon>Marasmiineae</taxon>
        <taxon>Mycenaceae</taxon>
        <taxon>Mycena</taxon>
    </lineage>
</organism>
<gene>
    <name evidence="11" type="ORF">DFH08DRAFT_1084691</name>
</gene>
<dbReference type="GO" id="GO:0016787">
    <property type="term" value="F:hydrolase activity"/>
    <property type="evidence" value="ECO:0007669"/>
    <property type="project" value="UniProtKB-KW"/>
</dbReference>
<protein>
    <recommendedName>
        <fullName evidence="7">DNA 3'-5' helicase</fullName>
        <ecNumber evidence="7">5.6.2.4</ecNumber>
    </recommendedName>
</protein>
<dbReference type="EC" id="5.6.2.4" evidence="7"/>
<dbReference type="GO" id="GO:0003677">
    <property type="term" value="F:DNA binding"/>
    <property type="evidence" value="ECO:0007669"/>
    <property type="project" value="UniProtKB-KW"/>
</dbReference>
<dbReference type="EMBL" id="JARIHO010000041">
    <property type="protein sequence ID" value="KAJ7327495.1"/>
    <property type="molecule type" value="Genomic_DNA"/>
</dbReference>
<dbReference type="PROSITE" id="PS51192">
    <property type="entry name" value="HELICASE_ATP_BIND_1"/>
    <property type="match status" value="1"/>
</dbReference>
<dbReference type="GO" id="GO:0009378">
    <property type="term" value="F:four-way junction helicase activity"/>
    <property type="evidence" value="ECO:0007669"/>
    <property type="project" value="TreeGrafter"/>
</dbReference>
<comment type="caution">
    <text evidence="11">The sequence shown here is derived from an EMBL/GenBank/DDBJ whole genome shotgun (WGS) entry which is preliminary data.</text>
</comment>
<dbReference type="InterPro" id="IPR011545">
    <property type="entry name" value="DEAD/DEAH_box_helicase_dom"/>
</dbReference>
<dbReference type="Pfam" id="PF00271">
    <property type="entry name" value="Helicase_C"/>
    <property type="match status" value="1"/>
</dbReference>
<dbReference type="PANTHER" id="PTHR13710:SF105">
    <property type="entry name" value="ATP-DEPENDENT DNA HELICASE Q1"/>
    <property type="match status" value="1"/>
</dbReference>
<keyword evidence="2" id="KW-0547">Nucleotide-binding</keyword>
<dbReference type="PANTHER" id="PTHR13710">
    <property type="entry name" value="DNA HELICASE RECQ FAMILY MEMBER"/>
    <property type="match status" value="1"/>
</dbReference>
<evidence type="ECO:0000256" key="3">
    <source>
        <dbReference type="ARBA" id="ARBA00022840"/>
    </source>
</evidence>
<dbReference type="Gene3D" id="3.40.50.300">
    <property type="entry name" value="P-loop containing nucleotide triphosphate hydrolases"/>
    <property type="match status" value="2"/>
</dbReference>
<keyword evidence="5" id="KW-0413">Isomerase</keyword>
<dbReference type="InterPro" id="IPR001650">
    <property type="entry name" value="Helicase_C-like"/>
</dbReference>
<evidence type="ECO:0000256" key="5">
    <source>
        <dbReference type="ARBA" id="ARBA00023235"/>
    </source>
</evidence>
<dbReference type="GO" id="GO:0005524">
    <property type="term" value="F:ATP binding"/>
    <property type="evidence" value="ECO:0007669"/>
    <property type="project" value="UniProtKB-KW"/>
</dbReference>
<evidence type="ECO:0000256" key="6">
    <source>
        <dbReference type="ARBA" id="ARBA00034617"/>
    </source>
</evidence>
<feature type="region of interest" description="Disordered" evidence="8">
    <location>
        <begin position="615"/>
        <end position="683"/>
    </location>
</feature>
<feature type="compositionally biased region" description="Acidic residues" evidence="8">
    <location>
        <begin position="627"/>
        <end position="642"/>
    </location>
</feature>
<evidence type="ECO:0000256" key="1">
    <source>
        <dbReference type="ARBA" id="ARBA00005446"/>
    </source>
</evidence>
<evidence type="ECO:0000256" key="8">
    <source>
        <dbReference type="SAM" id="MobiDB-lite"/>
    </source>
</evidence>
<dbReference type="GO" id="GO:0043138">
    <property type="term" value="F:3'-5' DNA helicase activity"/>
    <property type="evidence" value="ECO:0007669"/>
    <property type="project" value="UniProtKB-EC"/>
</dbReference>